<dbReference type="GeneID" id="19881896"/>
<dbReference type="GO" id="GO:0030286">
    <property type="term" value="C:dynein complex"/>
    <property type="evidence" value="ECO:0007669"/>
    <property type="project" value="InterPro"/>
</dbReference>
<accession>L2GLR8</accession>
<dbReference type="STRING" id="993615.L2GLR8"/>
<dbReference type="InterPro" id="IPR001372">
    <property type="entry name" value="Dynein_light_chain_typ-1/2"/>
</dbReference>
<dbReference type="OMA" id="GFVENTY"/>
<evidence type="ECO:0008006" key="3">
    <source>
        <dbReference type="Google" id="ProtNLM"/>
    </source>
</evidence>
<evidence type="ECO:0000313" key="2">
    <source>
        <dbReference type="Proteomes" id="UP000011082"/>
    </source>
</evidence>
<dbReference type="GO" id="GO:0007017">
    <property type="term" value="P:microtubule-based process"/>
    <property type="evidence" value="ECO:0007669"/>
    <property type="project" value="InterPro"/>
</dbReference>
<dbReference type="VEuPathDB" id="MicrosporidiaDB:VICG_01185"/>
<dbReference type="SUPFAM" id="SSF54648">
    <property type="entry name" value="DLC"/>
    <property type="match status" value="1"/>
</dbReference>
<dbReference type="HOGENOM" id="CLU_175762_0_0_1"/>
<reference evidence="2" key="1">
    <citation type="submission" date="2011-05" db="EMBL/GenBank/DDBJ databases">
        <title>The genome sequence of Vittaforma corneae strain ATCC 50505.</title>
        <authorList>
            <consortium name="The Broad Institute Genome Sequencing Platform"/>
            <person name="Cuomo C."/>
            <person name="Didier E."/>
            <person name="Bowers L."/>
            <person name="Young S.K."/>
            <person name="Zeng Q."/>
            <person name="Gargeya S."/>
            <person name="Fitzgerald M."/>
            <person name="Haas B."/>
            <person name="Abouelleil A."/>
            <person name="Alvarado L."/>
            <person name="Arachchi H.M."/>
            <person name="Berlin A."/>
            <person name="Chapman S.B."/>
            <person name="Gearin G."/>
            <person name="Goldberg J."/>
            <person name="Griggs A."/>
            <person name="Gujja S."/>
            <person name="Hansen M."/>
            <person name="Heiman D."/>
            <person name="Howarth C."/>
            <person name="Larimer J."/>
            <person name="Lui A."/>
            <person name="MacDonald P.J.P."/>
            <person name="McCowen C."/>
            <person name="Montmayeur A."/>
            <person name="Murphy C."/>
            <person name="Neiman D."/>
            <person name="Pearson M."/>
            <person name="Priest M."/>
            <person name="Roberts A."/>
            <person name="Saif S."/>
            <person name="Shea T."/>
            <person name="Sisk P."/>
            <person name="Stolte C."/>
            <person name="Sykes S."/>
            <person name="Wortman J."/>
            <person name="Nusbaum C."/>
            <person name="Birren B."/>
        </authorList>
    </citation>
    <scope>NUCLEOTIDE SEQUENCE [LARGE SCALE GENOMIC DNA]</scope>
    <source>
        <strain evidence="2">ATCC 50505</strain>
    </source>
</reference>
<gene>
    <name evidence="1" type="ORF">VICG_01185</name>
</gene>
<name>L2GLR8_VITCO</name>
<dbReference type="RefSeq" id="XP_007604631.1">
    <property type="nucleotide sequence ID" value="XM_007604569.1"/>
</dbReference>
<proteinExistence type="predicted"/>
<dbReference type="Pfam" id="PF01221">
    <property type="entry name" value="Dynein_light"/>
    <property type="match status" value="1"/>
</dbReference>
<dbReference type="SMART" id="SM01375">
    <property type="entry name" value="Dynein_light"/>
    <property type="match status" value="1"/>
</dbReference>
<dbReference type="InterPro" id="IPR037177">
    <property type="entry name" value="DLC_sf"/>
</dbReference>
<dbReference type="AlphaFoldDB" id="L2GLR8"/>
<dbReference type="Proteomes" id="UP000011082">
    <property type="component" value="Unassembled WGS sequence"/>
</dbReference>
<dbReference type="OrthoDB" id="6506078at2759"/>
<dbReference type="InParanoid" id="L2GLR8"/>
<sequence length="107" mass="12366">MVSTTKEGESEKHETKDIEFKFKSEPADMSLKEAIMEIYKRHIKDEPTLPQLAEKMKKELDSKFSKGWVVFVGKHMVGACSYIEHTLVDFEVDGVSFVLFQTYCPEQ</sequence>
<protein>
    <recommendedName>
        <fullName evidence="3">Dynein light chain</fullName>
    </recommendedName>
</protein>
<organism evidence="1 2">
    <name type="scientific">Vittaforma corneae (strain ATCC 50505)</name>
    <name type="common">Microsporidian parasite</name>
    <name type="synonym">Nosema corneum</name>
    <dbReference type="NCBI Taxonomy" id="993615"/>
    <lineage>
        <taxon>Eukaryota</taxon>
        <taxon>Fungi</taxon>
        <taxon>Fungi incertae sedis</taxon>
        <taxon>Microsporidia</taxon>
        <taxon>Nosematidae</taxon>
        <taxon>Vittaforma</taxon>
    </lineage>
</organism>
<evidence type="ECO:0000313" key="1">
    <source>
        <dbReference type="EMBL" id="ELA41833.1"/>
    </source>
</evidence>
<dbReference type="EMBL" id="JH370138">
    <property type="protein sequence ID" value="ELA41833.1"/>
    <property type="molecule type" value="Genomic_DNA"/>
</dbReference>
<dbReference type="Gene3D" id="3.30.740.10">
    <property type="entry name" value="Protein Inhibitor Of Neuronal Nitric Oxide Synthase"/>
    <property type="match status" value="1"/>
</dbReference>
<dbReference type="CDD" id="cd21450">
    <property type="entry name" value="DLC-like_DYNLL1-like"/>
    <property type="match status" value="1"/>
</dbReference>
<keyword evidence="2" id="KW-1185">Reference proteome</keyword>